<dbReference type="InterPro" id="IPR029063">
    <property type="entry name" value="SAM-dependent_MTases_sf"/>
</dbReference>
<evidence type="ECO:0000256" key="1">
    <source>
        <dbReference type="ARBA" id="ARBA00008138"/>
    </source>
</evidence>
<keyword evidence="4" id="KW-0949">S-adenosyl-L-methionine</keyword>
<dbReference type="Gene3D" id="3.40.50.150">
    <property type="entry name" value="Vaccinia Virus protein VP39"/>
    <property type="match status" value="1"/>
</dbReference>
<dbReference type="InterPro" id="IPR011610">
    <property type="entry name" value="SAM_mthyl_Trfase_ML2640-like"/>
</dbReference>
<comment type="function">
    <text evidence="4">Exhibits S-adenosyl-L-methionine-dependent methyltransferase activity.</text>
</comment>
<dbReference type="EC" id="2.1.1.-" evidence="4"/>
<keyword evidence="3" id="KW-0808">Transferase</keyword>
<dbReference type="Pfam" id="PF04072">
    <property type="entry name" value="LCM"/>
    <property type="match status" value="1"/>
</dbReference>
<name>A0A9W3ZVE3_BACTO</name>
<evidence type="ECO:0000313" key="5">
    <source>
        <dbReference type="EMBL" id="BAR83543.1"/>
    </source>
</evidence>
<dbReference type="RefSeq" id="WP_081097557.1">
    <property type="nucleotide sequence ID" value="NZ_AP014864.1"/>
</dbReference>
<dbReference type="GO" id="GO:0032259">
    <property type="term" value="P:methylation"/>
    <property type="evidence" value="ECO:0007669"/>
    <property type="project" value="UniProtKB-KW"/>
</dbReference>
<dbReference type="AlphaFoldDB" id="A0A9W3ZVE3"/>
<dbReference type="NCBIfam" id="TIGR00027">
    <property type="entry name" value="mthyl_TIGR00027"/>
    <property type="match status" value="1"/>
</dbReference>
<evidence type="ECO:0000256" key="3">
    <source>
        <dbReference type="ARBA" id="ARBA00022679"/>
    </source>
</evidence>
<gene>
    <name evidence="5" type="ORF">KNN_02697</name>
</gene>
<dbReference type="InterPro" id="IPR007213">
    <property type="entry name" value="Ppm1/Ppm2/Tcmp"/>
</dbReference>
<dbReference type="GO" id="GO:0008168">
    <property type="term" value="F:methyltransferase activity"/>
    <property type="evidence" value="ECO:0007669"/>
    <property type="project" value="UniProtKB-UniRule"/>
</dbReference>
<dbReference type="PANTHER" id="PTHR43619">
    <property type="entry name" value="S-ADENOSYL-L-METHIONINE-DEPENDENT METHYLTRANSFERASE YKTD-RELATED"/>
    <property type="match status" value="1"/>
</dbReference>
<dbReference type="SUPFAM" id="SSF53335">
    <property type="entry name" value="S-adenosyl-L-methionine-dependent methyltransferases"/>
    <property type="match status" value="1"/>
</dbReference>
<evidence type="ECO:0000256" key="4">
    <source>
        <dbReference type="RuleBase" id="RU362030"/>
    </source>
</evidence>
<dbReference type="Proteomes" id="UP000055316">
    <property type="component" value="Chromosome"/>
</dbReference>
<dbReference type="EMBL" id="AP014864">
    <property type="protein sequence ID" value="BAR83543.1"/>
    <property type="molecule type" value="Genomic_DNA"/>
</dbReference>
<protein>
    <recommendedName>
        <fullName evidence="4">S-adenosyl-L-methionine-dependent methyltransferase</fullName>
        <ecNumber evidence="4">2.1.1.-</ecNumber>
    </recommendedName>
</protein>
<evidence type="ECO:0000256" key="2">
    <source>
        <dbReference type="ARBA" id="ARBA00022603"/>
    </source>
</evidence>
<dbReference type="PANTHER" id="PTHR43619:SF2">
    <property type="entry name" value="S-ADENOSYL-L-METHIONINE-DEPENDENT METHYLTRANSFERASES SUPERFAMILY PROTEIN"/>
    <property type="match status" value="1"/>
</dbReference>
<proteinExistence type="inferred from homology"/>
<keyword evidence="2 4" id="KW-0489">Methyltransferase</keyword>
<comment type="similarity">
    <text evidence="1 4">Belongs to the UPF0677 family.</text>
</comment>
<reference evidence="5 6" key="1">
    <citation type="submission" date="2015-05" db="EMBL/GenBank/DDBJ databases">
        <title>Whole genome sequence of Bacillus thuringiensis serovar tolworthi Pasteur Institute Standard strain.</title>
        <authorList>
            <person name="Kanda K."/>
            <person name="Nakashima K."/>
            <person name="Nagano Y."/>
        </authorList>
    </citation>
    <scope>NUCLEOTIDE SEQUENCE [LARGE SCALE GENOMIC DNA]</scope>
    <source>
        <strain evidence="5 6">Pasteur Institute Standard strain</strain>
    </source>
</reference>
<accession>A0A9W3ZVE3</accession>
<organism evidence="5 6">
    <name type="scientific">Bacillus thuringiensis subsp. tolworthi</name>
    <dbReference type="NCBI Taxonomy" id="1442"/>
    <lineage>
        <taxon>Bacteria</taxon>
        <taxon>Bacillati</taxon>
        <taxon>Bacillota</taxon>
        <taxon>Bacilli</taxon>
        <taxon>Bacillales</taxon>
        <taxon>Bacillaceae</taxon>
        <taxon>Bacillus</taxon>
        <taxon>Bacillus cereus group</taxon>
    </lineage>
</organism>
<evidence type="ECO:0000313" key="6">
    <source>
        <dbReference type="Proteomes" id="UP000055316"/>
    </source>
</evidence>
<sequence>MCVKQGEASVTSLVSAFSRAYHSEFDNPKIFDDYVAKEFISQKERNNIETNMVQGIHFFNTDIAEQFQDNPKEILKWITQVQLSPTPLARAAYCERVLLHEITLGAKQYVILGAGLDTFSFRHRELENKIEIFEVDYPSTQAFKKERIKEVELEVPKNLHFVSMDFTKGFSYEQLRNEGFEHKKTFFSLLGVTYYLTKEELASLLECLLECLFEMVPAGSSIVFDYPDENLFTEKGLSNRVENMVKMAAVGGEPMKSCYSYAEMEALLEKAGLLIYEHLSPEDINTLYFAGRNDYLKAFETVHYVHAVKR</sequence>